<dbReference type="GO" id="GO:0005886">
    <property type="term" value="C:plasma membrane"/>
    <property type="evidence" value="ECO:0007669"/>
    <property type="project" value="UniProtKB-SubCell"/>
</dbReference>
<sequence>YGVGDVIRVGDIAGLVEEVNLRRTILRDLDGAVHYIPNSAHQS</sequence>
<dbReference type="Pfam" id="PF00924">
    <property type="entry name" value="MS_channel_2nd"/>
    <property type="match status" value="1"/>
</dbReference>
<dbReference type="GO" id="GO:0008381">
    <property type="term" value="F:mechanosensitive monoatomic ion channel activity"/>
    <property type="evidence" value="ECO:0007669"/>
    <property type="project" value="InterPro"/>
</dbReference>
<reference evidence="7" key="1">
    <citation type="journal article" date="2014" name="Front. Microbiol.">
        <title>High frequency of phylogenetically diverse reductive dehalogenase-homologous genes in deep subseafloor sedimentary metagenomes.</title>
        <authorList>
            <person name="Kawai M."/>
            <person name="Futagami T."/>
            <person name="Toyoda A."/>
            <person name="Takaki Y."/>
            <person name="Nishi S."/>
            <person name="Hori S."/>
            <person name="Arai W."/>
            <person name="Tsubouchi T."/>
            <person name="Morono Y."/>
            <person name="Uchiyama I."/>
            <person name="Ito T."/>
            <person name="Fujiyama A."/>
            <person name="Inagaki F."/>
            <person name="Takami H."/>
        </authorList>
    </citation>
    <scope>NUCLEOTIDE SEQUENCE</scope>
    <source>
        <strain evidence="7">Expedition CK06-06</strain>
    </source>
</reference>
<gene>
    <name evidence="7" type="ORF">S12H4_25138</name>
</gene>
<protein>
    <recommendedName>
        <fullName evidence="6">Mechanosensitive ion channel MscS domain-containing protein</fullName>
    </recommendedName>
</protein>
<dbReference type="PANTHER" id="PTHR30460">
    <property type="entry name" value="MODERATE CONDUCTANCE MECHANOSENSITIVE CHANNEL YBIO"/>
    <property type="match status" value="1"/>
</dbReference>
<evidence type="ECO:0000256" key="1">
    <source>
        <dbReference type="ARBA" id="ARBA00004236"/>
    </source>
</evidence>
<dbReference type="InterPro" id="IPR006685">
    <property type="entry name" value="MscS_channel_2nd"/>
</dbReference>
<dbReference type="EMBL" id="BARW01013933">
    <property type="protein sequence ID" value="GAI72903.1"/>
    <property type="molecule type" value="Genomic_DNA"/>
</dbReference>
<proteinExistence type="predicted"/>
<keyword evidence="5" id="KW-0472">Membrane</keyword>
<evidence type="ECO:0000256" key="3">
    <source>
        <dbReference type="ARBA" id="ARBA00022692"/>
    </source>
</evidence>
<accession>X1QX92</accession>
<dbReference type="PANTHER" id="PTHR30460:SF0">
    <property type="entry name" value="MODERATE CONDUCTANCE MECHANOSENSITIVE CHANNEL YBIO"/>
    <property type="match status" value="1"/>
</dbReference>
<keyword evidence="3" id="KW-0812">Transmembrane</keyword>
<evidence type="ECO:0000256" key="5">
    <source>
        <dbReference type="ARBA" id="ARBA00023136"/>
    </source>
</evidence>
<dbReference type="InterPro" id="IPR023408">
    <property type="entry name" value="MscS_beta-dom_sf"/>
</dbReference>
<dbReference type="SUPFAM" id="SSF50182">
    <property type="entry name" value="Sm-like ribonucleoproteins"/>
    <property type="match status" value="1"/>
</dbReference>
<dbReference type="InterPro" id="IPR045276">
    <property type="entry name" value="YbiO_bact"/>
</dbReference>
<dbReference type="Gene3D" id="2.30.30.60">
    <property type="match status" value="1"/>
</dbReference>
<dbReference type="InterPro" id="IPR010920">
    <property type="entry name" value="LSM_dom_sf"/>
</dbReference>
<comment type="subcellular location">
    <subcellularLocation>
        <location evidence="1">Cell membrane</location>
    </subcellularLocation>
</comment>
<evidence type="ECO:0000313" key="7">
    <source>
        <dbReference type="EMBL" id="GAI72903.1"/>
    </source>
</evidence>
<keyword evidence="2" id="KW-1003">Cell membrane</keyword>
<organism evidence="7">
    <name type="scientific">marine sediment metagenome</name>
    <dbReference type="NCBI Taxonomy" id="412755"/>
    <lineage>
        <taxon>unclassified sequences</taxon>
        <taxon>metagenomes</taxon>
        <taxon>ecological metagenomes</taxon>
    </lineage>
</organism>
<evidence type="ECO:0000259" key="6">
    <source>
        <dbReference type="Pfam" id="PF00924"/>
    </source>
</evidence>
<keyword evidence="4" id="KW-1133">Transmembrane helix</keyword>
<comment type="caution">
    <text evidence="7">The sequence shown here is derived from an EMBL/GenBank/DDBJ whole genome shotgun (WGS) entry which is preliminary data.</text>
</comment>
<feature type="domain" description="Mechanosensitive ion channel MscS" evidence="6">
    <location>
        <begin position="2"/>
        <end position="40"/>
    </location>
</feature>
<evidence type="ECO:0000256" key="2">
    <source>
        <dbReference type="ARBA" id="ARBA00022475"/>
    </source>
</evidence>
<evidence type="ECO:0000256" key="4">
    <source>
        <dbReference type="ARBA" id="ARBA00022989"/>
    </source>
</evidence>
<dbReference type="AlphaFoldDB" id="X1QX92"/>
<feature type="non-terminal residue" evidence="7">
    <location>
        <position position="1"/>
    </location>
</feature>
<name>X1QX92_9ZZZZ</name>